<protein>
    <submittedName>
        <fullName evidence="5">DUF443 domain-containing protein</fullName>
    </submittedName>
    <submittedName>
        <fullName evidence="6">Membrane spanning protein</fullName>
    </submittedName>
    <submittedName>
        <fullName evidence="2">Tandem five-TM protein</fullName>
    </submittedName>
</protein>
<feature type="transmembrane region" description="Helical" evidence="1">
    <location>
        <begin position="70"/>
        <end position="88"/>
    </location>
</feature>
<evidence type="ECO:0000313" key="8">
    <source>
        <dbReference type="Proteomes" id="UP001200271"/>
    </source>
</evidence>
<dbReference type="Pfam" id="PF04276">
    <property type="entry name" value="DUF443"/>
    <property type="match status" value="1"/>
</dbReference>
<feature type="transmembrane region" description="Helical" evidence="1">
    <location>
        <begin position="100"/>
        <end position="118"/>
    </location>
</feature>
<reference evidence="5" key="5">
    <citation type="journal article" date="2021" name="Front Med (Lausanne)">
        <title>The Prevalence and Determinants of Fusidic Acid Resistance Among Methicillin-Resistant Staphylococcus aureus Clinical Isolates in China.</title>
        <authorList>
            <person name="Zhao H."/>
            <person name="Wang X."/>
            <person name="Wang B."/>
            <person name="Xu Y."/>
            <person name="Rao L."/>
            <person name="Wan B."/>
            <person name="Guo Y."/>
            <person name="Wu X."/>
            <person name="Yu J."/>
            <person name="Chen L."/>
            <person name="Li M."/>
            <person name="Yu F."/>
        </authorList>
    </citation>
    <scope>NUCLEOTIDE SEQUENCE</scope>
    <source>
        <strain evidence="5">NC-4</strain>
    </source>
</reference>
<dbReference type="Proteomes" id="UP000254116">
    <property type="component" value="Unassembled WGS sequence"/>
</dbReference>
<sequence length="205" mass="24120">MLCETEIINKNPKYRVIKYDDEYLMVDVIRTWLVYFFPFINWFIPKRCAKISREEYEKLNTVKPVKNKNFWPVVGGTILLGATSRKYIHLLNIQLEKRSVIFICFVVFLCILIFFVLLNRKLKLKVFDNKKEEQKIILVPTLKNAVLILYGYLLIGGMSILALSMLLTLENQNLITFIAWGMGLMLFFLMNITLIVNKTVKVIKR</sequence>
<dbReference type="Proteomes" id="UP000052129">
    <property type="component" value="Unassembled WGS sequence"/>
</dbReference>
<reference evidence="5" key="6">
    <citation type="submission" date="2023-08" db="EMBL/GenBank/DDBJ databases">
        <authorList>
            <person name="Zhao H."/>
            <person name="Wang X."/>
        </authorList>
    </citation>
    <scope>NUCLEOTIDE SEQUENCE</scope>
    <source>
        <strain evidence="5">NC-4</strain>
    </source>
</reference>
<feature type="transmembrane region" description="Helical" evidence="1">
    <location>
        <begin position="174"/>
        <end position="196"/>
    </location>
</feature>
<accession>A0A1E8X3N2</accession>
<reference evidence="2" key="1">
    <citation type="journal article" date="2015" name="J. Infect. Dis.">
        <title>Parallel Epidemics of Community-Associated Methicillin-Resistant Staphylococcus aureus USA300 Infection in North and South America.</title>
        <authorList>
            <person name="Planet P.J."/>
            <person name="Diaz L."/>
            <person name="Kolokotronis S.O."/>
            <person name="Narechania A."/>
            <person name="Reyes J."/>
            <person name="Xing G."/>
            <person name="Rincon S."/>
            <person name="Smith H."/>
            <person name="Panesso D."/>
            <person name="Ryan C."/>
            <person name="Smith D.P."/>
            <person name="Guzman M."/>
            <person name="Zurita J."/>
            <person name="Sebra R."/>
            <person name="Deikus G."/>
            <person name="Nolan R.L."/>
            <person name="Tenover F.C."/>
            <person name="Weinstock G.M."/>
            <person name="Robinson D.A."/>
            <person name="Arias C.A."/>
        </authorList>
    </citation>
    <scope>NUCLEOTIDE SEQUENCE</scope>
    <source>
        <strain evidence="2">CA15</strain>
        <strain evidence="3">M121</strain>
    </source>
</reference>
<keyword evidence="1" id="KW-1133">Transmembrane helix</keyword>
<dbReference type="EMBL" id="LFVP01000008">
    <property type="protein sequence ID" value="KSA79500.1"/>
    <property type="molecule type" value="Genomic_DNA"/>
</dbReference>
<reference evidence="6 7" key="4">
    <citation type="submission" date="2018-06" db="EMBL/GenBank/DDBJ databases">
        <authorList>
            <consortium name="Pathogen Informatics"/>
            <person name="Doyle S."/>
        </authorList>
    </citation>
    <scope>NUCLEOTIDE SEQUENCE [LARGE SCALE GENOMIC DNA]</scope>
    <source>
        <strain evidence="6 7">NCTC10702</strain>
    </source>
</reference>
<dbReference type="EMBL" id="LALJ01000030">
    <property type="protein sequence ID" value="KMR35750.1"/>
    <property type="molecule type" value="Genomic_DNA"/>
</dbReference>
<evidence type="ECO:0000313" key="6">
    <source>
        <dbReference type="EMBL" id="SUL32813.1"/>
    </source>
</evidence>
<accession>A0A0D6G626</accession>
<evidence type="ECO:0000313" key="5">
    <source>
        <dbReference type="EMBL" id="MCE3362852.1"/>
    </source>
</evidence>
<dbReference type="AlphaFoldDB" id="A0A0D6G626"/>
<evidence type="ECO:0000313" key="4">
    <source>
        <dbReference type="EMBL" id="KSA79500.1"/>
    </source>
</evidence>
<dbReference type="OMA" id="RFIPKRC"/>
<keyword evidence="1" id="KW-0472">Membrane</keyword>
<dbReference type="EMBL" id="JAIUEN010000089">
    <property type="protein sequence ID" value="MCE3362852.1"/>
    <property type="molecule type" value="Genomic_DNA"/>
</dbReference>
<reference evidence="4" key="3">
    <citation type="journal article" date="2016" name="J. Infect. Dis.">
        <title>Comparative Genomics of Community-Associated Methicillin-Resistant Staphylococcus aureus Shows the Emergence of Clone ST8-USA300 in Geneva, Switzerland.</title>
        <authorList>
            <person name="Von Dach E."/>
            <person name="Diene S.M."/>
            <person name="Fankhauser C."/>
            <person name="Schrenzel J."/>
            <person name="Harbarth S."/>
            <person name="Francois P."/>
        </authorList>
    </citation>
    <scope>NUCLEOTIDE SEQUENCE</scope>
    <source>
        <strain evidence="4">MRSA_S26</strain>
    </source>
</reference>
<dbReference type="RefSeq" id="WP_000882165.1">
    <property type="nucleotide sequence ID" value="NZ_AP014921.1"/>
</dbReference>
<dbReference type="NCBIfam" id="TIGR01218">
    <property type="entry name" value="Gpos_tandem_5TM"/>
    <property type="match status" value="1"/>
</dbReference>
<feature type="transmembrane region" description="Helical" evidence="1">
    <location>
        <begin position="23"/>
        <end position="44"/>
    </location>
</feature>
<evidence type="ECO:0000313" key="7">
    <source>
        <dbReference type="Proteomes" id="UP000254116"/>
    </source>
</evidence>
<dbReference type="Proteomes" id="UP001200271">
    <property type="component" value="Unassembled WGS sequence"/>
</dbReference>
<evidence type="ECO:0000313" key="3">
    <source>
        <dbReference type="EMBL" id="KMR57850.1"/>
    </source>
</evidence>
<gene>
    <name evidence="4" type="ORF">ACR79_11465</name>
    <name evidence="3" type="ORF">EP54_03630</name>
    <name evidence="2" type="ORF">EQ90_11245</name>
    <name evidence="5" type="ORF">LB359_10980</name>
    <name evidence="6" type="ORF">NCTC10702_01046</name>
</gene>
<reference evidence="4" key="2">
    <citation type="submission" date="2015-06" db="EMBL/GenBank/DDBJ databases">
        <authorList>
            <person name="Diene S.M."/>
            <person name="Von Dach E."/>
            <person name="Fankhauser C."/>
            <person name="Schrenzel J."/>
            <person name="Harbarth S."/>
            <person name="Francois P."/>
        </authorList>
    </citation>
    <scope>NUCLEOTIDE SEQUENCE</scope>
    <source>
        <strain evidence="4">MRSA_S26</strain>
    </source>
</reference>
<dbReference type="InterPro" id="IPR005915">
    <property type="entry name" value="Tandem_5TM"/>
</dbReference>
<evidence type="ECO:0000256" key="1">
    <source>
        <dbReference type="SAM" id="Phobius"/>
    </source>
</evidence>
<feature type="transmembrane region" description="Helical" evidence="1">
    <location>
        <begin position="145"/>
        <end position="168"/>
    </location>
</feature>
<organism evidence="5 8">
    <name type="scientific">Staphylococcus aureus</name>
    <dbReference type="NCBI Taxonomy" id="1280"/>
    <lineage>
        <taxon>Bacteria</taxon>
        <taxon>Bacillati</taxon>
        <taxon>Bacillota</taxon>
        <taxon>Bacilli</taxon>
        <taxon>Bacillales</taxon>
        <taxon>Staphylococcaceae</taxon>
        <taxon>Staphylococcus</taxon>
    </lineage>
</organism>
<proteinExistence type="predicted"/>
<dbReference type="EMBL" id="UHBY01000003">
    <property type="protein sequence ID" value="SUL32813.1"/>
    <property type="molecule type" value="Genomic_DNA"/>
</dbReference>
<dbReference type="EMBL" id="LALQ01000012">
    <property type="protein sequence ID" value="KMR57850.1"/>
    <property type="molecule type" value="Genomic_DNA"/>
</dbReference>
<evidence type="ECO:0000313" key="2">
    <source>
        <dbReference type="EMBL" id="KMR35750.1"/>
    </source>
</evidence>
<keyword evidence="1" id="KW-0812">Transmembrane</keyword>
<name>A0A0D6G626_STAAU</name>